<comment type="subcellular location">
    <subcellularLocation>
        <location evidence="1">Secreted</location>
    </subcellularLocation>
</comment>
<dbReference type="GO" id="GO:0006954">
    <property type="term" value="P:inflammatory response"/>
    <property type="evidence" value="ECO:0007669"/>
    <property type="project" value="UniProtKB-KW"/>
</dbReference>
<dbReference type="GO" id="GO:0006935">
    <property type="term" value="P:chemotaxis"/>
    <property type="evidence" value="ECO:0007669"/>
    <property type="project" value="UniProtKB-KW"/>
</dbReference>
<dbReference type="GO" id="GO:0031012">
    <property type="term" value="C:extracellular matrix"/>
    <property type="evidence" value="ECO:0007669"/>
    <property type="project" value="TreeGrafter"/>
</dbReference>
<dbReference type="GO" id="GO:0005102">
    <property type="term" value="F:signaling receptor binding"/>
    <property type="evidence" value="ECO:0007669"/>
    <property type="project" value="InterPro"/>
</dbReference>
<proteinExistence type="predicted"/>
<dbReference type="InterPro" id="IPR029562">
    <property type="entry name" value="Chemerin"/>
</dbReference>
<evidence type="ECO:0000256" key="8">
    <source>
        <dbReference type="ARBA" id="ARBA00023198"/>
    </source>
</evidence>
<dbReference type="SUPFAM" id="SSF54403">
    <property type="entry name" value="Cystatin/monellin"/>
    <property type="match status" value="1"/>
</dbReference>
<keyword evidence="8" id="KW-0395">Inflammatory response</keyword>
<keyword evidence="5" id="KW-0732">Signal</keyword>
<evidence type="ECO:0000256" key="2">
    <source>
        <dbReference type="ARBA" id="ARBA00018808"/>
    </source>
</evidence>
<keyword evidence="3" id="KW-0145">Chemotaxis</keyword>
<dbReference type="AlphaFoldDB" id="A0A9D3XC90"/>
<dbReference type="GO" id="GO:0050994">
    <property type="term" value="P:regulation of lipid catabolic process"/>
    <property type="evidence" value="ECO:0007669"/>
    <property type="project" value="InterPro"/>
</dbReference>
<dbReference type="EMBL" id="JAHDVG010000474">
    <property type="protein sequence ID" value="KAH1176738.1"/>
    <property type="molecule type" value="Genomic_DNA"/>
</dbReference>
<keyword evidence="11" id="KW-1185">Reference proteome</keyword>
<name>A0A9D3XC90_9SAUR</name>
<accession>A0A9D3XC90</accession>
<evidence type="ECO:0000256" key="1">
    <source>
        <dbReference type="ARBA" id="ARBA00004613"/>
    </source>
</evidence>
<comment type="caution">
    <text evidence="10">The sequence shown here is derived from an EMBL/GenBank/DDBJ whole genome shotgun (WGS) entry which is preliminary data.</text>
</comment>
<evidence type="ECO:0000256" key="7">
    <source>
        <dbReference type="ARBA" id="ARBA00023157"/>
    </source>
</evidence>
<keyword evidence="7" id="KW-1015">Disulfide bond</keyword>
<protein>
    <recommendedName>
        <fullName evidence="2">Retinoic acid receptor responder protein 2</fullName>
    </recommendedName>
    <alternativeName>
        <fullName evidence="9">Chemerin</fullName>
    </alternativeName>
</protein>
<evidence type="ECO:0000256" key="6">
    <source>
        <dbReference type="ARBA" id="ARBA00022782"/>
    </source>
</evidence>
<keyword evidence="4" id="KW-0964">Secreted</keyword>
<evidence type="ECO:0000256" key="5">
    <source>
        <dbReference type="ARBA" id="ARBA00022729"/>
    </source>
</evidence>
<dbReference type="PANTHER" id="PTHR15106:SF2">
    <property type="entry name" value="RETINOIC ACID RECEPTOR RESPONDER PROTEIN 2"/>
    <property type="match status" value="1"/>
</dbReference>
<sequence length="286" mass="31583">MPWILCGGCEDEILSLHLLLGLATRIVPSPSFFEGLLQIPALTARRANKRGLGTGERHNPKAGSCSERDLTDAFIPPLSSHLRERVQRSPGAVLNSQSPVIANFPKTSPLSTPGTCSPCWREDAPHMKGLLVLGLGLVALAAAGELTLRERVVGLVLEAFHNRKVVQWVYKEQAVEDVTEREYPAGPFVRLQVRLQQTQCRNQPGNRQDCALKRRGKKLICQACVKFDSGSPGEVLAQYVHCRMETQQAVKETETTRQEEECRTVQDKGEAPYHPGVFAFSRGLPP</sequence>
<dbReference type="GO" id="GO:0005615">
    <property type="term" value="C:extracellular space"/>
    <property type="evidence" value="ECO:0007669"/>
    <property type="project" value="TreeGrafter"/>
</dbReference>
<keyword evidence="6" id="KW-0221">Differentiation</keyword>
<dbReference type="GO" id="GO:0050921">
    <property type="term" value="P:positive regulation of chemotaxis"/>
    <property type="evidence" value="ECO:0007669"/>
    <property type="project" value="TreeGrafter"/>
</dbReference>
<evidence type="ECO:0000256" key="4">
    <source>
        <dbReference type="ARBA" id="ARBA00022525"/>
    </source>
</evidence>
<gene>
    <name evidence="10" type="ORF">KIL84_010440</name>
</gene>
<dbReference type="Proteomes" id="UP000827986">
    <property type="component" value="Unassembled WGS sequence"/>
</dbReference>
<dbReference type="GO" id="GO:0045087">
    <property type="term" value="P:innate immune response"/>
    <property type="evidence" value="ECO:0007669"/>
    <property type="project" value="TreeGrafter"/>
</dbReference>
<reference evidence="10" key="1">
    <citation type="submission" date="2021-09" db="EMBL/GenBank/DDBJ databases">
        <title>The genome of Mauremys mutica provides insights into the evolution of semi-aquatic lifestyle.</title>
        <authorList>
            <person name="Gong S."/>
            <person name="Gao Y."/>
        </authorList>
    </citation>
    <scope>NUCLEOTIDE SEQUENCE</scope>
    <source>
        <strain evidence="10">MM-2020</strain>
        <tissue evidence="10">Muscle</tissue>
    </source>
</reference>
<evidence type="ECO:0000256" key="3">
    <source>
        <dbReference type="ARBA" id="ARBA00022500"/>
    </source>
</evidence>
<dbReference type="GO" id="GO:0030154">
    <property type="term" value="P:cell differentiation"/>
    <property type="evidence" value="ECO:0007669"/>
    <property type="project" value="UniProtKB-KW"/>
</dbReference>
<evidence type="ECO:0000313" key="10">
    <source>
        <dbReference type="EMBL" id="KAH1176738.1"/>
    </source>
</evidence>
<evidence type="ECO:0000256" key="9">
    <source>
        <dbReference type="ARBA" id="ARBA00032785"/>
    </source>
</evidence>
<evidence type="ECO:0000313" key="11">
    <source>
        <dbReference type="Proteomes" id="UP000827986"/>
    </source>
</evidence>
<organism evidence="10 11">
    <name type="scientific">Mauremys mutica</name>
    <name type="common">yellowpond turtle</name>
    <dbReference type="NCBI Taxonomy" id="74926"/>
    <lineage>
        <taxon>Eukaryota</taxon>
        <taxon>Metazoa</taxon>
        <taxon>Chordata</taxon>
        <taxon>Craniata</taxon>
        <taxon>Vertebrata</taxon>
        <taxon>Euteleostomi</taxon>
        <taxon>Archelosauria</taxon>
        <taxon>Testudinata</taxon>
        <taxon>Testudines</taxon>
        <taxon>Cryptodira</taxon>
        <taxon>Durocryptodira</taxon>
        <taxon>Testudinoidea</taxon>
        <taxon>Geoemydidae</taxon>
        <taxon>Geoemydinae</taxon>
        <taxon>Mauremys</taxon>
    </lineage>
</organism>
<dbReference type="PANTHER" id="PTHR15106">
    <property type="entry name" value="RETINOIC ACID RECEPTOR RESPONDER PROTEIN 2"/>
    <property type="match status" value="1"/>
</dbReference>
<dbReference type="InterPro" id="IPR046350">
    <property type="entry name" value="Cystatin_sf"/>
</dbReference>